<evidence type="ECO:0000256" key="1">
    <source>
        <dbReference type="ARBA" id="ARBA00004141"/>
    </source>
</evidence>
<evidence type="ECO:0000256" key="5">
    <source>
        <dbReference type="ARBA" id="ARBA00023180"/>
    </source>
</evidence>
<dbReference type="InterPro" id="IPR050726">
    <property type="entry name" value="mGluR"/>
</dbReference>
<reference evidence="9" key="1">
    <citation type="submission" date="2020-05" db="EMBL/GenBank/DDBJ databases">
        <title>Phylogenomic resolution of chytrid fungi.</title>
        <authorList>
            <person name="Stajich J.E."/>
            <person name="Amses K."/>
            <person name="Simmons R."/>
            <person name="Seto K."/>
            <person name="Myers J."/>
            <person name="Bonds A."/>
            <person name="Quandt C.A."/>
            <person name="Barry K."/>
            <person name="Liu P."/>
            <person name="Grigoriev I."/>
            <person name="Longcore J.E."/>
            <person name="James T.Y."/>
        </authorList>
    </citation>
    <scope>NUCLEOTIDE SEQUENCE</scope>
    <source>
        <strain evidence="9">JEL0379</strain>
    </source>
</reference>
<feature type="signal peptide" evidence="7">
    <location>
        <begin position="1"/>
        <end position="21"/>
    </location>
</feature>
<feature type="transmembrane region" description="Helical" evidence="6">
    <location>
        <begin position="436"/>
        <end position="464"/>
    </location>
</feature>
<keyword evidence="10" id="KW-1185">Reference proteome</keyword>
<dbReference type="GO" id="GO:0016020">
    <property type="term" value="C:membrane"/>
    <property type="evidence" value="ECO:0007669"/>
    <property type="project" value="UniProtKB-SubCell"/>
</dbReference>
<evidence type="ECO:0000259" key="8">
    <source>
        <dbReference type="PROSITE" id="PS50259"/>
    </source>
</evidence>
<protein>
    <recommendedName>
        <fullName evidence="8">G-protein coupled receptors family 3 profile domain-containing protein</fullName>
    </recommendedName>
</protein>
<evidence type="ECO:0000256" key="7">
    <source>
        <dbReference type="SAM" id="SignalP"/>
    </source>
</evidence>
<keyword evidence="3 6" id="KW-1133">Transmembrane helix</keyword>
<dbReference type="InterPro" id="IPR028082">
    <property type="entry name" value="Peripla_BP_I"/>
</dbReference>
<keyword evidence="2 6" id="KW-0812">Transmembrane</keyword>
<evidence type="ECO:0000313" key="9">
    <source>
        <dbReference type="EMBL" id="KAJ3170463.1"/>
    </source>
</evidence>
<name>A0AAD5TCG6_9FUNG</name>
<evidence type="ECO:0000256" key="3">
    <source>
        <dbReference type="ARBA" id="ARBA00022989"/>
    </source>
</evidence>
<dbReference type="Proteomes" id="UP001212152">
    <property type="component" value="Unassembled WGS sequence"/>
</dbReference>
<feature type="domain" description="G-protein coupled receptors family 3 profile" evidence="8">
    <location>
        <begin position="442"/>
        <end position="713"/>
    </location>
</feature>
<feature type="transmembrane region" description="Helical" evidence="6">
    <location>
        <begin position="508"/>
        <end position="530"/>
    </location>
</feature>
<evidence type="ECO:0000256" key="4">
    <source>
        <dbReference type="ARBA" id="ARBA00023136"/>
    </source>
</evidence>
<keyword evidence="4 6" id="KW-0472">Membrane</keyword>
<dbReference type="AlphaFoldDB" id="A0AAD5TCG6"/>
<dbReference type="SUPFAM" id="SSF53822">
    <property type="entry name" value="Periplasmic binding protein-like I"/>
    <property type="match status" value="1"/>
</dbReference>
<feature type="transmembrane region" description="Helical" evidence="6">
    <location>
        <begin position="551"/>
        <end position="572"/>
    </location>
</feature>
<dbReference type="PROSITE" id="PS50259">
    <property type="entry name" value="G_PROTEIN_RECEP_F3_4"/>
    <property type="match status" value="1"/>
</dbReference>
<dbReference type="EMBL" id="JADGJQ010000095">
    <property type="protein sequence ID" value="KAJ3170463.1"/>
    <property type="molecule type" value="Genomic_DNA"/>
</dbReference>
<dbReference type="PRINTS" id="PR01176">
    <property type="entry name" value="GABABRECEPTR"/>
</dbReference>
<organism evidence="9 10">
    <name type="scientific">Geranomyces variabilis</name>
    <dbReference type="NCBI Taxonomy" id="109894"/>
    <lineage>
        <taxon>Eukaryota</taxon>
        <taxon>Fungi</taxon>
        <taxon>Fungi incertae sedis</taxon>
        <taxon>Chytridiomycota</taxon>
        <taxon>Chytridiomycota incertae sedis</taxon>
        <taxon>Chytridiomycetes</taxon>
        <taxon>Spizellomycetales</taxon>
        <taxon>Powellomycetaceae</taxon>
        <taxon>Geranomyces</taxon>
    </lineage>
</organism>
<dbReference type="GO" id="GO:0004930">
    <property type="term" value="F:G protein-coupled receptor activity"/>
    <property type="evidence" value="ECO:0007669"/>
    <property type="project" value="InterPro"/>
</dbReference>
<feature type="transmembrane region" description="Helical" evidence="6">
    <location>
        <begin position="641"/>
        <end position="663"/>
    </location>
</feature>
<feature type="transmembrane region" description="Helical" evidence="6">
    <location>
        <begin position="669"/>
        <end position="691"/>
    </location>
</feature>
<dbReference type="InterPro" id="IPR001828">
    <property type="entry name" value="ANF_lig-bd_rcpt"/>
</dbReference>
<comment type="subcellular location">
    <subcellularLocation>
        <location evidence="1">Membrane</location>
        <topology evidence="1">Multi-pass membrane protein</topology>
    </subcellularLocation>
</comment>
<dbReference type="Gene3D" id="3.40.50.2300">
    <property type="match status" value="2"/>
</dbReference>
<dbReference type="Pfam" id="PF00003">
    <property type="entry name" value="7tm_3"/>
    <property type="match status" value="1"/>
</dbReference>
<comment type="caution">
    <text evidence="9">The sequence shown here is derived from an EMBL/GenBank/DDBJ whole genome shotgun (WGS) entry which is preliminary data.</text>
</comment>
<feature type="transmembrane region" description="Helical" evidence="6">
    <location>
        <begin position="476"/>
        <end position="496"/>
    </location>
</feature>
<gene>
    <name evidence="9" type="ORF">HDU87_008756</name>
</gene>
<accession>A0AAD5TCG6</accession>
<dbReference type="PANTHER" id="PTHR24060">
    <property type="entry name" value="METABOTROPIC GLUTAMATE RECEPTOR"/>
    <property type="match status" value="1"/>
</dbReference>
<dbReference type="Pfam" id="PF01094">
    <property type="entry name" value="ANF_receptor"/>
    <property type="match status" value="1"/>
</dbReference>
<keyword evidence="7" id="KW-0732">Signal</keyword>
<evidence type="ECO:0000313" key="10">
    <source>
        <dbReference type="Proteomes" id="UP001212152"/>
    </source>
</evidence>
<evidence type="ECO:0000256" key="6">
    <source>
        <dbReference type="SAM" id="Phobius"/>
    </source>
</evidence>
<dbReference type="InterPro" id="IPR017978">
    <property type="entry name" value="GPCR_3_C"/>
</dbReference>
<evidence type="ECO:0000256" key="2">
    <source>
        <dbReference type="ARBA" id="ARBA00022692"/>
    </source>
</evidence>
<feature type="chain" id="PRO_5042021748" description="G-protein coupled receptors family 3 profile domain-containing protein" evidence="7">
    <location>
        <begin position="22"/>
        <end position="889"/>
    </location>
</feature>
<proteinExistence type="predicted"/>
<sequence length="889" mass="96239">MRTPIAFLLLWTLAFGKQATAQTLKIGLSLSFQGGDADWSASQVEVVNLRLQELLDLNAKYPVVSQLRAPGAIQIVTDDCSANRDVVDVSSAIGSAIRQSSSVNGLIGVGYSEQTGGFVSAAQVFNLPVCDGGSTSPSLSDKGLYPNFFRTLPNDNMAGEAIIGLVYAQGFHQVAVISSLDSYGVGLAASVRGFAQEYNVTLLASQSYIPDTGDFVPVMDAIEASGATIILFLGLHTDLLRALAEADRRGMDTAGFQWITGDDALYTDPNALTPYQRQLFNGVWASFPKEGTGQAWDDFVADWRTTHDADPQFYSGFYAGCVEAYVWAYDQALRNGTSWADLASNTAYLTVPSDLSFPDRVGVTGPLALDENGDRVAAYELFYFDASAGNGSFTAFGNWTGINEKLFSQYVTPVYFAGAATKPADSLEVIKEYRTVAWGSGTGIFIIVLSFLCLLATSSIAAFVYKERDNGIFKPLSPSFLLTTLMGTALVSFYPLTLLGTPSTASCAAPVFIIPLALSLVLGSLVVKTYRLFRIFRSQGFSTTSLKNSRMFFMLLGCSVLFMILSMVWTGADAPKPQWYLQQKVSRTYEIFDYSCRSDSESIQWIFLGLNYICIVTLLLYGAFLCWVNRNLPKKFGESKAIGTLFYIYIASFVAILIVIFVLGLDTPALVVVKTIATAGVVAATLGVLFVKNCYLAWSENQKSTSAELLATGVGLMSGKRKNSAKTSTRNEQDEVTSNLAVKSSAKNATKTANVFVASKQSFMTVWLPKQLILYGDKGFALIVSSSDGDPTVNSNSPTCIFILLSEYTCASQANEERDVFCMRLSHKKDKTATFLIRVESQKALDDWQKSLAPYARTGLSILSSIGGTSAQRGAAIATAAMDAMDEEI</sequence>
<feature type="transmembrane region" description="Helical" evidence="6">
    <location>
        <begin position="605"/>
        <end position="629"/>
    </location>
</feature>
<keyword evidence="5" id="KW-0325">Glycoprotein</keyword>